<dbReference type="AlphaFoldDB" id="A0A9D1IPA1"/>
<dbReference type="EMBL" id="DVMT01000030">
    <property type="protein sequence ID" value="HIU40266.1"/>
    <property type="molecule type" value="Genomic_DNA"/>
</dbReference>
<proteinExistence type="predicted"/>
<dbReference type="Proteomes" id="UP000824074">
    <property type="component" value="Unassembled WGS sequence"/>
</dbReference>
<evidence type="ECO:0000313" key="2">
    <source>
        <dbReference type="Proteomes" id="UP000824074"/>
    </source>
</evidence>
<evidence type="ECO:0000313" key="1">
    <source>
        <dbReference type="EMBL" id="HIU40266.1"/>
    </source>
</evidence>
<gene>
    <name evidence="1" type="ORF">IAB68_03105</name>
</gene>
<organism evidence="1 2">
    <name type="scientific">Candidatus Aphodocola excrementigallinarum</name>
    <dbReference type="NCBI Taxonomy" id="2840670"/>
    <lineage>
        <taxon>Bacteria</taxon>
        <taxon>Bacillati</taxon>
        <taxon>Bacillota</taxon>
        <taxon>Bacilli</taxon>
        <taxon>Candidatus Aphodocola</taxon>
    </lineage>
</organism>
<reference evidence="1" key="1">
    <citation type="submission" date="2020-10" db="EMBL/GenBank/DDBJ databases">
        <authorList>
            <person name="Gilroy R."/>
        </authorList>
    </citation>
    <scope>NUCLEOTIDE SEQUENCE</scope>
    <source>
        <strain evidence="1">CHK193-30670</strain>
    </source>
</reference>
<accession>A0A9D1IPA1</accession>
<name>A0A9D1IPA1_9FIRM</name>
<sequence length="56" mass="6672">MINSSEQLNYEVELILNENLYKKKIITEDVYKKVNERLLKLIEIYKTKNKPINDSG</sequence>
<reference evidence="1" key="2">
    <citation type="journal article" date="2021" name="PeerJ">
        <title>Extensive microbial diversity within the chicken gut microbiome revealed by metagenomics and culture.</title>
        <authorList>
            <person name="Gilroy R."/>
            <person name="Ravi A."/>
            <person name="Getino M."/>
            <person name="Pursley I."/>
            <person name="Horton D.L."/>
            <person name="Alikhan N.F."/>
            <person name="Baker D."/>
            <person name="Gharbi K."/>
            <person name="Hall N."/>
            <person name="Watson M."/>
            <person name="Adriaenssens E.M."/>
            <person name="Foster-Nyarko E."/>
            <person name="Jarju S."/>
            <person name="Secka A."/>
            <person name="Antonio M."/>
            <person name="Oren A."/>
            <person name="Chaudhuri R.R."/>
            <person name="La Ragione R."/>
            <person name="Hildebrand F."/>
            <person name="Pallen M.J."/>
        </authorList>
    </citation>
    <scope>NUCLEOTIDE SEQUENCE</scope>
    <source>
        <strain evidence="1">CHK193-30670</strain>
    </source>
</reference>
<comment type="caution">
    <text evidence="1">The sequence shown here is derived from an EMBL/GenBank/DDBJ whole genome shotgun (WGS) entry which is preliminary data.</text>
</comment>
<protein>
    <submittedName>
        <fullName evidence="1">Uncharacterized protein</fullName>
    </submittedName>
</protein>